<dbReference type="InterPro" id="IPR045800">
    <property type="entry name" value="HMBD"/>
</dbReference>
<accession>A0ABX1QTW5</accession>
<dbReference type="PROSITE" id="PS51257">
    <property type="entry name" value="PROKAR_LIPOPROTEIN"/>
    <property type="match status" value="1"/>
</dbReference>
<proteinExistence type="predicted"/>
<protein>
    <submittedName>
        <fullName evidence="3">DUF3347 domain-containing protein</fullName>
    </submittedName>
</protein>
<reference evidence="3 4" key="1">
    <citation type="submission" date="2020-02" db="EMBL/GenBank/DDBJ databases">
        <title>Flavobacterium sp. genome.</title>
        <authorList>
            <person name="Jung H.S."/>
            <person name="Baek J.H."/>
            <person name="Jeon C.O."/>
        </authorList>
    </citation>
    <scope>NUCLEOTIDE SEQUENCE [LARGE SCALE GENOMIC DNA]</scope>
    <source>
        <strain evidence="3 4">SE-s27</strain>
    </source>
</reference>
<comment type="caution">
    <text evidence="3">The sequence shown here is derived from an EMBL/GenBank/DDBJ whole genome shotgun (WGS) entry which is preliminary data.</text>
</comment>
<organism evidence="3 4">
    <name type="scientific">Flavobacterium solisilvae</name>
    <dbReference type="NCBI Taxonomy" id="1852019"/>
    <lineage>
        <taxon>Bacteria</taxon>
        <taxon>Pseudomonadati</taxon>
        <taxon>Bacteroidota</taxon>
        <taxon>Flavobacteriia</taxon>
        <taxon>Flavobacteriales</taxon>
        <taxon>Flavobacteriaceae</taxon>
        <taxon>Flavobacterium</taxon>
    </lineage>
</organism>
<sequence length="248" mass="27571">MKTLIITAILAITLISCNNKNNEKESSKTETSTNSNELFACSMHPEVTGKKGENCSKCGMELTEPVAQAKSEHNHNDGLHEHKDTTKLKTNEAEKKVVEAEIAKSPFSIKEIVTNYLKIKNALTKDDAKTAAIAGNSLFKVMASTNTNALTPSQKKEYIDIVDDAKEHAEHIGKNAGKIDHQREHFAILSKDINDLIKMFGTDQKLYQDYCPMYNDSKGAIWISETKEIKNPFYGSQMLTCGSLKKTL</sequence>
<dbReference type="EMBL" id="JAAMPT010000197">
    <property type="protein sequence ID" value="NMH24264.1"/>
    <property type="molecule type" value="Genomic_DNA"/>
</dbReference>
<feature type="domain" description="DUF3347" evidence="1">
    <location>
        <begin position="112"/>
        <end position="205"/>
    </location>
</feature>
<feature type="domain" description="Heavy metal binding" evidence="2">
    <location>
        <begin position="40"/>
        <end position="64"/>
    </location>
</feature>
<name>A0ABX1QTW5_9FLAO</name>
<evidence type="ECO:0000259" key="1">
    <source>
        <dbReference type="Pfam" id="PF11827"/>
    </source>
</evidence>
<keyword evidence="4" id="KW-1185">Reference proteome</keyword>
<dbReference type="Pfam" id="PF11827">
    <property type="entry name" value="DUF3347"/>
    <property type="match status" value="1"/>
</dbReference>
<dbReference type="Pfam" id="PF19335">
    <property type="entry name" value="HMBD"/>
    <property type="match status" value="1"/>
</dbReference>
<evidence type="ECO:0000313" key="3">
    <source>
        <dbReference type="EMBL" id="NMH24264.1"/>
    </source>
</evidence>
<evidence type="ECO:0000259" key="2">
    <source>
        <dbReference type="Pfam" id="PF19335"/>
    </source>
</evidence>
<dbReference type="InterPro" id="IPR021782">
    <property type="entry name" value="DUF3347"/>
</dbReference>
<dbReference type="Proteomes" id="UP000767947">
    <property type="component" value="Unassembled WGS sequence"/>
</dbReference>
<gene>
    <name evidence="3" type="ORF">G6042_03170</name>
</gene>
<evidence type="ECO:0000313" key="4">
    <source>
        <dbReference type="Proteomes" id="UP000767947"/>
    </source>
</evidence>
<dbReference type="RefSeq" id="WP_169522857.1">
    <property type="nucleotide sequence ID" value="NZ_JAAMPT010000197.1"/>
</dbReference>